<evidence type="ECO:0000313" key="1">
    <source>
        <dbReference type="EMBL" id="KAG6370693.1"/>
    </source>
</evidence>
<accession>A0A8I2YFI8</accession>
<dbReference type="Proteomes" id="UP000683000">
    <property type="component" value="Unassembled WGS sequence"/>
</dbReference>
<organism evidence="1 2">
    <name type="scientific">Boletus reticuloceps</name>
    <dbReference type="NCBI Taxonomy" id="495285"/>
    <lineage>
        <taxon>Eukaryota</taxon>
        <taxon>Fungi</taxon>
        <taxon>Dikarya</taxon>
        <taxon>Basidiomycota</taxon>
        <taxon>Agaricomycotina</taxon>
        <taxon>Agaricomycetes</taxon>
        <taxon>Agaricomycetidae</taxon>
        <taxon>Boletales</taxon>
        <taxon>Boletineae</taxon>
        <taxon>Boletaceae</taxon>
        <taxon>Boletoideae</taxon>
        <taxon>Boletus</taxon>
    </lineage>
</organism>
<proteinExistence type="predicted"/>
<dbReference type="SUPFAM" id="SSF57850">
    <property type="entry name" value="RING/U-box"/>
    <property type="match status" value="1"/>
</dbReference>
<name>A0A8I2YFI8_9AGAM</name>
<gene>
    <name evidence="1" type="ORF">JVT61DRAFT_11075</name>
</gene>
<dbReference type="EMBL" id="JAGFBS010000045">
    <property type="protein sequence ID" value="KAG6370693.1"/>
    <property type="molecule type" value="Genomic_DNA"/>
</dbReference>
<dbReference type="AlphaFoldDB" id="A0A8I2YFI8"/>
<sequence length="265" mass="30646">MQTDLTFYSEDDIGRLKYEIECHRTVELDLRMQLDEAYHNHNDMLEKLCNVRQANIKMERGNDDLLRMVARAERESVILTNAIEATRTTSELLVRVREMQAFTILIHCGHSVCLQCGLSHWLRHIMTGTMHVEMLDLKAVLCPICRAPFPPLLRDPITNEHVMSYMPFCCNVQTDELTSQLFEDLSVAMRELHAALPHDPVVTEWTGKYGRDGGAEWTRYHTKSGQYANTWTFFTTLVWPAESLYGIRTVGHVLDDEFHIYSPDV</sequence>
<protein>
    <submittedName>
        <fullName evidence="1">Uncharacterized protein</fullName>
    </submittedName>
</protein>
<dbReference type="Gene3D" id="3.30.40.10">
    <property type="entry name" value="Zinc/RING finger domain, C3HC4 (zinc finger)"/>
    <property type="match status" value="1"/>
</dbReference>
<dbReference type="InterPro" id="IPR013083">
    <property type="entry name" value="Znf_RING/FYVE/PHD"/>
</dbReference>
<dbReference type="OrthoDB" id="10505785at2759"/>
<keyword evidence="2" id="KW-1185">Reference proteome</keyword>
<reference evidence="1" key="1">
    <citation type="submission" date="2021-03" db="EMBL/GenBank/DDBJ databases">
        <title>Evolutionary innovations through gain and loss of genes in the ectomycorrhizal Boletales.</title>
        <authorList>
            <person name="Wu G."/>
            <person name="Miyauchi S."/>
            <person name="Morin E."/>
            <person name="Yang Z.-L."/>
            <person name="Xu J."/>
            <person name="Martin F.M."/>
        </authorList>
    </citation>
    <scope>NUCLEOTIDE SEQUENCE</scope>
    <source>
        <strain evidence="1">BR01</strain>
    </source>
</reference>
<evidence type="ECO:0000313" key="2">
    <source>
        <dbReference type="Proteomes" id="UP000683000"/>
    </source>
</evidence>
<comment type="caution">
    <text evidence="1">The sequence shown here is derived from an EMBL/GenBank/DDBJ whole genome shotgun (WGS) entry which is preliminary data.</text>
</comment>